<protein>
    <submittedName>
        <fullName evidence="7">Glycerate kinase</fullName>
        <ecNumber evidence="7">2.7.1.31</ecNumber>
    </submittedName>
</protein>
<dbReference type="EC" id="2.7.1.31" evidence="7"/>
<dbReference type="GO" id="GO:0008887">
    <property type="term" value="F:glycerate kinase activity"/>
    <property type="evidence" value="ECO:0007669"/>
    <property type="project" value="UniProtKB-EC"/>
</dbReference>
<dbReference type="EMBL" id="LT630450">
    <property type="protein sequence ID" value="SFV73119.1"/>
    <property type="molecule type" value="Genomic_DNA"/>
</dbReference>
<feature type="transmembrane region" description="Helical" evidence="5">
    <location>
        <begin position="98"/>
        <end position="120"/>
    </location>
</feature>
<name>A0A1K1LEI8_9BACT</name>
<feature type="domain" description="PABS" evidence="6">
    <location>
        <begin position="310"/>
        <end position="447"/>
    </location>
</feature>
<proteinExistence type="inferred from homology"/>
<dbReference type="Gene3D" id="3.40.50.150">
    <property type="entry name" value="Vaccinia Virus protein VP39"/>
    <property type="match status" value="1"/>
</dbReference>
<dbReference type="SUPFAM" id="SSF53335">
    <property type="entry name" value="S-adenosyl-L-methionine-dependent methyltransferases"/>
    <property type="match status" value="1"/>
</dbReference>
<keyword evidence="2 4" id="KW-0808">Transferase</keyword>
<evidence type="ECO:0000256" key="5">
    <source>
        <dbReference type="SAM" id="Phobius"/>
    </source>
</evidence>
<dbReference type="CDD" id="cd02440">
    <property type="entry name" value="AdoMet_MTases"/>
    <property type="match status" value="1"/>
</dbReference>
<dbReference type="AlphaFoldDB" id="A0A1K1LEI8"/>
<dbReference type="NCBIfam" id="NF037959">
    <property type="entry name" value="MFS_SpdSyn"/>
    <property type="match status" value="1"/>
</dbReference>
<feature type="active site" description="Proton acceptor" evidence="4">
    <location>
        <position position="359"/>
    </location>
</feature>
<evidence type="ECO:0000313" key="7">
    <source>
        <dbReference type="EMBL" id="SFV73119.1"/>
    </source>
</evidence>
<dbReference type="KEGG" id="dpg:DESPIGER_1269"/>
<dbReference type="InterPro" id="IPR029063">
    <property type="entry name" value="SAM-dependent_MTases_sf"/>
</dbReference>
<evidence type="ECO:0000256" key="4">
    <source>
        <dbReference type="PROSITE-ProRule" id="PRU00354"/>
    </source>
</evidence>
<reference evidence="8" key="1">
    <citation type="submission" date="2016-10" db="EMBL/GenBank/DDBJ databases">
        <authorList>
            <person name="Wegmann U."/>
        </authorList>
    </citation>
    <scope>NUCLEOTIDE SEQUENCE [LARGE SCALE GENOMIC DNA]</scope>
</reference>
<dbReference type="PANTHER" id="PTHR43317:SF1">
    <property type="entry name" value="THERMOSPERMINE SYNTHASE ACAULIS5"/>
    <property type="match status" value="1"/>
</dbReference>
<dbReference type="PANTHER" id="PTHR43317">
    <property type="entry name" value="THERMOSPERMINE SYNTHASE ACAULIS5"/>
    <property type="match status" value="1"/>
</dbReference>
<keyword evidence="5" id="KW-0472">Membrane</keyword>
<feature type="transmembrane region" description="Helical" evidence="5">
    <location>
        <begin position="159"/>
        <end position="183"/>
    </location>
</feature>
<dbReference type="InterPro" id="IPR030374">
    <property type="entry name" value="PABS"/>
</dbReference>
<evidence type="ECO:0000256" key="2">
    <source>
        <dbReference type="ARBA" id="ARBA00022679"/>
    </source>
</evidence>
<dbReference type="GO" id="GO:0010487">
    <property type="term" value="F:thermospermine synthase activity"/>
    <property type="evidence" value="ECO:0007669"/>
    <property type="project" value="TreeGrafter"/>
</dbReference>
<dbReference type="Proteomes" id="UP000186323">
    <property type="component" value="Chromosome I"/>
</dbReference>
<gene>
    <name evidence="7" type="ORF">DESPIGER_1269</name>
</gene>
<feature type="transmembrane region" description="Helical" evidence="5">
    <location>
        <begin position="31"/>
        <end position="53"/>
    </location>
</feature>
<keyword evidence="7" id="KW-0418">Kinase</keyword>
<dbReference type="Pfam" id="PF01564">
    <property type="entry name" value="Spermine_synth"/>
    <property type="match status" value="1"/>
</dbReference>
<evidence type="ECO:0000256" key="1">
    <source>
        <dbReference type="ARBA" id="ARBA00007867"/>
    </source>
</evidence>
<keyword evidence="3 4" id="KW-0620">Polyamine biosynthesis</keyword>
<keyword evidence="5" id="KW-0812">Transmembrane</keyword>
<feature type="transmembrane region" description="Helical" evidence="5">
    <location>
        <begin position="65"/>
        <end position="86"/>
    </location>
</feature>
<dbReference type="GO" id="GO:0006596">
    <property type="term" value="P:polyamine biosynthetic process"/>
    <property type="evidence" value="ECO:0007669"/>
    <property type="project" value="UniProtKB-UniRule"/>
</dbReference>
<organism evidence="7 8">
    <name type="scientific">Desulfovibrio piger</name>
    <dbReference type="NCBI Taxonomy" id="901"/>
    <lineage>
        <taxon>Bacteria</taxon>
        <taxon>Pseudomonadati</taxon>
        <taxon>Thermodesulfobacteriota</taxon>
        <taxon>Desulfovibrionia</taxon>
        <taxon>Desulfovibrionales</taxon>
        <taxon>Desulfovibrionaceae</taxon>
        <taxon>Desulfovibrio</taxon>
    </lineage>
</organism>
<dbReference type="OrthoDB" id="9761985at2"/>
<accession>A0A1K1LEI8</accession>
<dbReference type="RefSeq" id="WP_072334466.1">
    <property type="nucleotide sequence ID" value="NZ_DBGALU010000089.1"/>
</dbReference>
<evidence type="ECO:0000256" key="3">
    <source>
        <dbReference type="ARBA" id="ARBA00023115"/>
    </source>
</evidence>
<keyword evidence="5" id="KW-1133">Transmembrane helix</keyword>
<sequence>MLEIIAFCCGALVMVLEMVGARVLAPHVGTSAVVWTSLIGVVLACLALGAWLGGRLADRHLSRRGLALILLGASLGSALAAGTHRLVGGALSAAITDIHLAAVACALGILALPALCCGMISPYIIRLRIRDVATSGATVGRLYALSTAGSIAGTFLGGFVLISFFASGTILWGVALGLLLLSLPAEPSRPWGRLALLCLLLLLAVWDRQCRQADGPLMVESPYNCMVIHEGRDRGRPVRVLSTDPGYSQSGMYLDDPDELYFDYTRFYALAVLARPQARDILMLGGGGGSVPKWLLSGRSGLDAAGLRLTVVELDPGMTAVARHWFLLPGEDPRLRLVHADARTFLNRQREQYDLLLVDVFNSCYSIPFHLGTQEAFAAMRRALRPGGVLAMNVIAAVEGEDGRLLRAIHAGLRRHFARVEIFCVTSPRHPGQLQNLMVLAFSQAATAAALRDAPGRSPEMAAMLACRYRAPLPAAEPLRDDFAPVERFALSLLRRP</sequence>
<evidence type="ECO:0000313" key="8">
    <source>
        <dbReference type="Proteomes" id="UP000186323"/>
    </source>
</evidence>
<evidence type="ECO:0000259" key="6">
    <source>
        <dbReference type="PROSITE" id="PS51006"/>
    </source>
</evidence>
<dbReference type="PROSITE" id="PS51006">
    <property type="entry name" value="PABS_2"/>
    <property type="match status" value="1"/>
</dbReference>
<comment type="similarity">
    <text evidence="1">Belongs to the spermidine/spermine synthase family.</text>
</comment>
<keyword evidence="8" id="KW-1185">Reference proteome</keyword>